<feature type="transmembrane region" description="Helical" evidence="1">
    <location>
        <begin position="6"/>
        <end position="28"/>
    </location>
</feature>
<name>A0A6C0H9Z1_9ZZZZ</name>
<reference evidence="2" key="1">
    <citation type="journal article" date="2020" name="Nature">
        <title>Giant virus diversity and host interactions through global metagenomics.</title>
        <authorList>
            <person name="Schulz F."/>
            <person name="Roux S."/>
            <person name="Paez-Espino D."/>
            <person name="Jungbluth S."/>
            <person name="Walsh D.A."/>
            <person name="Denef V.J."/>
            <person name="McMahon K.D."/>
            <person name="Konstantinidis K.T."/>
            <person name="Eloe-Fadrosh E.A."/>
            <person name="Kyrpides N.C."/>
            <person name="Woyke T."/>
        </authorList>
    </citation>
    <scope>NUCLEOTIDE SEQUENCE</scope>
    <source>
        <strain evidence="2">GVMAG-M-3300023179-82</strain>
    </source>
</reference>
<keyword evidence="1" id="KW-0472">Membrane</keyword>
<sequence>MFLYLLMFLIFNKVIINISNVLFINNFIF</sequence>
<evidence type="ECO:0000256" key="1">
    <source>
        <dbReference type="SAM" id="Phobius"/>
    </source>
</evidence>
<keyword evidence="1" id="KW-1133">Transmembrane helix</keyword>
<dbReference type="EMBL" id="MN739902">
    <property type="protein sequence ID" value="QHT76813.1"/>
    <property type="molecule type" value="Genomic_DNA"/>
</dbReference>
<organism evidence="2">
    <name type="scientific">viral metagenome</name>
    <dbReference type="NCBI Taxonomy" id="1070528"/>
    <lineage>
        <taxon>unclassified sequences</taxon>
        <taxon>metagenomes</taxon>
        <taxon>organismal metagenomes</taxon>
    </lineage>
</organism>
<accession>A0A6C0H9Z1</accession>
<evidence type="ECO:0000313" key="2">
    <source>
        <dbReference type="EMBL" id="QHT76813.1"/>
    </source>
</evidence>
<dbReference type="AlphaFoldDB" id="A0A6C0H9Z1"/>
<keyword evidence="1" id="KW-0812">Transmembrane</keyword>
<proteinExistence type="predicted"/>
<protein>
    <submittedName>
        <fullName evidence="2">Uncharacterized protein</fullName>
    </submittedName>
</protein>